<dbReference type="InterPro" id="IPR029016">
    <property type="entry name" value="GAF-like_dom_sf"/>
</dbReference>
<dbReference type="InterPro" id="IPR036388">
    <property type="entry name" value="WH-like_DNA-bd_sf"/>
</dbReference>
<evidence type="ECO:0000313" key="7">
    <source>
        <dbReference type="Proteomes" id="UP000619295"/>
    </source>
</evidence>
<dbReference type="Proteomes" id="UP000619295">
    <property type="component" value="Unassembled WGS sequence"/>
</dbReference>
<dbReference type="AlphaFoldDB" id="A0A927E8Z4"/>
<dbReference type="InterPro" id="IPR005471">
    <property type="entry name" value="Tscrpt_reg_IclR_N"/>
</dbReference>
<dbReference type="PANTHER" id="PTHR30136">
    <property type="entry name" value="HELIX-TURN-HELIX TRANSCRIPTIONAL REGULATOR, ICLR FAMILY"/>
    <property type="match status" value="1"/>
</dbReference>
<dbReference type="SUPFAM" id="SSF55781">
    <property type="entry name" value="GAF domain-like"/>
    <property type="match status" value="1"/>
</dbReference>
<evidence type="ECO:0000256" key="3">
    <source>
        <dbReference type="ARBA" id="ARBA00023163"/>
    </source>
</evidence>
<protein>
    <submittedName>
        <fullName evidence="6">IclR family transcriptional regulator</fullName>
    </submittedName>
</protein>
<sequence length="263" mass="28046">MTSAAPPREIEQYRVDAVDAALGLLMLIAETPDLGLSEITRRSGHSKARVYRLLCSLEANGFVSCSTEKRSYRLGLAAVAVGNAAERQIDIARVAAPIVARLGSDTGETVQLRVRDGRNSLCVAGWEPDRAVKVLANIGGSRPMHAGSGVVLLAFQDEAFRESVLGEPLKAFTERTCVDPERLRQILAAVREQGYYVSHGEVSPDLISISAPVMGRDGKIIATIHIGAPTGRVSDSLLPNHIETVRSAARELSALLGGARTAV</sequence>
<dbReference type="PANTHER" id="PTHR30136:SF24">
    <property type="entry name" value="HTH-TYPE TRANSCRIPTIONAL REPRESSOR ALLR"/>
    <property type="match status" value="1"/>
</dbReference>
<dbReference type="GO" id="GO:0045892">
    <property type="term" value="P:negative regulation of DNA-templated transcription"/>
    <property type="evidence" value="ECO:0007669"/>
    <property type="project" value="TreeGrafter"/>
</dbReference>
<organism evidence="6 7">
    <name type="scientific">Bosea spartocytisi</name>
    <dbReference type="NCBI Taxonomy" id="2773451"/>
    <lineage>
        <taxon>Bacteria</taxon>
        <taxon>Pseudomonadati</taxon>
        <taxon>Pseudomonadota</taxon>
        <taxon>Alphaproteobacteria</taxon>
        <taxon>Hyphomicrobiales</taxon>
        <taxon>Boseaceae</taxon>
        <taxon>Bosea</taxon>
    </lineage>
</organism>
<dbReference type="Gene3D" id="1.10.10.10">
    <property type="entry name" value="Winged helix-like DNA-binding domain superfamily/Winged helix DNA-binding domain"/>
    <property type="match status" value="1"/>
</dbReference>
<dbReference type="RefSeq" id="WP_191124368.1">
    <property type="nucleotide sequence ID" value="NZ_JACXWY010000006.1"/>
</dbReference>
<dbReference type="InterPro" id="IPR050707">
    <property type="entry name" value="HTH_MetabolicPath_Reg"/>
</dbReference>
<dbReference type="SMART" id="SM00346">
    <property type="entry name" value="HTH_ICLR"/>
    <property type="match status" value="1"/>
</dbReference>
<dbReference type="Pfam" id="PF09339">
    <property type="entry name" value="HTH_IclR"/>
    <property type="match status" value="1"/>
</dbReference>
<keyword evidence="2" id="KW-0238">DNA-binding</keyword>
<keyword evidence="7" id="KW-1185">Reference proteome</keyword>
<dbReference type="Pfam" id="PF01614">
    <property type="entry name" value="IclR_C"/>
    <property type="match status" value="1"/>
</dbReference>
<feature type="domain" description="IclR-ED" evidence="5">
    <location>
        <begin position="77"/>
        <end position="258"/>
    </location>
</feature>
<dbReference type="InterPro" id="IPR014757">
    <property type="entry name" value="Tscrpt_reg_IclR_C"/>
</dbReference>
<proteinExistence type="predicted"/>
<keyword evidence="3" id="KW-0804">Transcription</keyword>
<gene>
    <name evidence="6" type="ORF">IED13_12640</name>
</gene>
<feature type="domain" description="HTH iclR-type" evidence="4">
    <location>
        <begin position="15"/>
        <end position="76"/>
    </location>
</feature>
<evidence type="ECO:0000259" key="4">
    <source>
        <dbReference type="PROSITE" id="PS51077"/>
    </source>
</evidence>
<evidence type="ECO:0000256" key="2">
    <source>
        <dbReference type="ARBA" id="ARBA00023125"/>
    </source>
</evidence>
<evidence type="ECO:0000259" key="5">
    <source>
        <dbReference type="PROSITE" id="PS51078"/>
    </source>
</evidence>
<evidence type="ECO:0000313" key="6">
    <source>
        <dbReference type="EMBL" id="MBD3846548.1"/>
    </source>
</evidence>
<comment type="caution">
    <text evidence="6">The sequence shown here is derived from an EMBL/GenBank/DDBJ whole genome shotgun (WGS) entry which is preliminary data.</text>
</comment>
<keyword evidence="1" id="KW-0805">Transcription regulation</keyword>
<evidence type="ECO:0000256" key="1">
    <source>
        <dbReference type="ARBA" id="ARBA00023015"/>
    </source>
</evidence>
<reference evidence="6" key="1">
    <citation type="submission" date="2020-09" db="EMBL/GenBank/DDBJ databases">
        <title>Bosea spartocytisi sp. nov. a root nodule endophyte of Spartocytisus supranubius in the high mountain ecosystem fo the Teide National Park (Canary Islands, Spain).</title>
        <authorList>
            <person name="Pulido-Suarez L."/>
            <person name="Peix A."/>
            <person name="Igual J.M."/>
            <person name="Socas-Perez N."/>
            <person name="Velazquez E."/>
            <person name="Flores-Felix J.D."/>
            <person name="Leon-Barrios M."/>
        </authorList>
    </citation>
    <scope>NUCLEOTIDE SEQUENCE</scope>
    <source>
        <strain evidence="6">SSUT16</strain>
    </source>
</reference>
<dbReference type="PROSITE" id="PS51077">
    <property type="entry name" value="HTH_ICLR"/>
    <property type="match status" value="1"/>
</dbReference>
<dbReference type="Gene3D" id="3.30.450.40">
    <property type="match status" value="1"/>
</dbReference>
<dbReference type="PROSITE" id="PS51078">
    <property type="entry name" value="ICLR_ED"/>
    <property type="match status" value="1"/>
</dbReference>
<dbReference type="SUPFAM" id="SSF46785">
    <property type="entry name" value="Winged helix' DNA-binding domain"/>
    <property type="match status" value="1"/>
</dbReference>
<dbReference type="GO" id="GO:0003700">
    <property type="term" value="F:DNA-binding transcription factor activity"/>
    <property type="evidence" value="ECO:0007669"/>
    <property type="project" value="TreeGrafter"/>
</dbReference>
<dbReference type="EMBL" id="JACXWY010000006">
    <property type="protein sequence ID" value="MBD3846548.1"/>
    <property type="molecule type" value="Genomic_DNA"/>
</dbReference>
<name>A0A927E8Z4_9HYPH</name>
<dbReference type="GO" id="GO:0003677">
    <property type="term" value="F:DNA binding"/>
    <property type="evidence" value="ECO:0007669"/>
    <property type="project" value="UniProtKB-KW"/>
</dbReference>
<dbReference type="InterPro" id="IPR036390">
    <property type="entry name" value="WH_DNA-bd_sf"/>
</dbReference>
<accession>A0A927E8Z4</accession>